<dbReference type="RefSeq" id="WP_407338868.1">
    <property type="nucleotide sequence ID" value="NZ_CP136862.1"/>
</dbReference>
<accession>A0ABZ0HQ60</accession>
<sequence length="73" mass="8438">MGKLRLNVFMMADRSIRVEFKIIESAKNSEVLGGSEQRRGWLKDRVEGRGGRVRELDLNDYYFTDIGHHVGNI</sequence>
<keyword evidence="2" id="KW-1185">Reference proteome</keyword>
<protein>
    <submittedName>
        <fullName evidence="1">Uncharacterized protein</fullName>
    </submittedName>
</protein>
<reference evidence="1 2" key="1">
    <citation type="submission" date="2023-10" db="EMBL/GenBank/DDBJ databases">
        <title>Novel methanotroph of the genus Methylocapsa from a subarctic wetland.</title>
        <authorList>
            <person name="Belova S.E."/>
            <person name="Oshkin I.Y."/>
            <person name="Miroshnikov K."/>
            <person name="Dedysh S.N."/>
        </authorList>
    </citation>
    <scope>NUCLEOTIDE SEQUENCE [LARGE SCALE GENOMIC DNA]</scope>
    <source>
        <strain evidence="1 2">RX1</strain>
    </source>
</reference>
<gene>
    <name evidence="1" type="ORF">RZS28_16780</name>
</gene>
<name>A0ABZ0HQ60_9HYPH</name>
<organism evidence="1 2">
    <name type="scientific">Methylocapsa polymorpha</name>
    <dbReference type="NCBI Taxonomy" id="3080828"/>
    <lineage>
        <taxon>Bacteria</taxon>
        <taxon>Pseudomonadati</taxon>
        <taxon>Pseudomonadota</taxon>
        <taxon>Alphaproteobacteria</taxon>
        <taxon>Hyphomicrobiales</taxon>
        <taxon>Beijerinckiaceae</taxon>
        <taxon>Methylocapsa</taxon>
    </lineage>
</organism>
<dbReference type="Proteomes" id="UP001626536">
    <property type="component" value="Chromosome"/>
</dbReference>
<proteinExistence type="predicted"/>
<evidence type="ECO:0000313" key="2">
    <source>
        <dbReference type="Proteomes" id="UP001626536"/>
    </source>
</evidence>
<dbReference type="EMBL" id="CP136862">
    <property type="protein sequence ID" value="WOJ89427.1"/>
    <property type="molecule type" value="Genomic_DNA"/>
</dbReference>
<evidence type="ECO:0000313" key="1">
    <source>
        <dbReference type="EMBL" id="WOJ89427.1"/>
    </source>
</evidence>